<keyword evidence="1" id="KW-1015">Disulfide bond</keyword>
<feature type="chain" id="PRO_5042074070" description="Saposin B-type domain-containing protein" evidence="2">
    <location>
        <begin position="19"/>
        <end position="115"/>
    </location>
</feature>
<gene>
    <name evidence="4" type="ORF">KIN20_007375</name>
</gene>
<dbReference type="EMBL" id="JAHQIW010001061">
    <property type="protein sequence ID" value="KAJ1351383.1"/>
    <property type="molecule type" value="Genomic_DNA"/>
</dbReference>
<proteinExistence type="predicted"/>
<name>A0AAD5M6G6_PARTN</name>
<evidence type="ECO:0000256" key="2">
    <source>
        <dbReference type="SAM" id="SignalP"/>
    </source>
</evidence>
<feature type="domain" description="Saposin B-type" evidence="3">
    <location>
        <begin position="27"/>
        <end position="115"/>
    </location>
</feature>
<evidence type="ECO:0000256" key="1">
    <source>
        <dbReference type="ARBA" id="ARBA00023157"/>
    </source>
</evidence>
<evidence type="ECO:0000313" key="5">
    <source>
        <dbReference type="Proteomes" id="UP001196413"/>
    </source>
</evidence>
<dbReference type="AlphaFoldDB" id="A0AAD5M6G6"/>
<sequence length="115" mass="12877">MTLTSYVLSLLAISSALAFAPQALDRQMTPCNKCISYLSYVRMIWGDQAWRLSQSDPSVSNAAKDACGMYESEGDGTACKYFGEAIGEVIEKWMQKTHSYFKPSEACKYFRMCPV</sequence>
<feature type="signal peptide" evidence="2">
    <location>
        <begin position="1"/>
        <end position="18"/>
    </location>
</feature>
<accession>A0AAD5M6G6</accession>
<dbReference type="Gene3D" id="1.10.225.10">
    <property type="entry name" value="Saposin-like"/>
    <property type="match status" value="1"/>
</dbReference>
<protein>
    <recommendedName>
        <fullName evidence="3">Saposin B-type domain-containing protein</fullName>
    </recommendedName>
</protein>
<keyword evidence="5" id="KW-1185">Reference proteome</keyword>
<evidence type="ECO:0000259" key="3">
    <source>
        <dbReference type="PROSITE" id="PS50015"/>
    </source>
</evidence>
<dbReference type="PROSITE" id="PS50015">
    <property type="entry name" value="SAP_B"/>
    <property type="match status" value="1"/>
</dbReference>
<dbReference type="InterPro" id="IPR011001">
    <property type="entry name" value="Saposin-like"/>
</dbReference>
<keyword evidence="2" id="KW-0732">Signal</keyword>
<organism evidence="4 5">
    <name type="scientific">Parelaphostrongylus tenuis</name>
    <name type="common">Meningeal worm</name>
    <dbReference type="NCBI Taxonomy" id="148309"/>
    <lineage>
        <taxon>Eukaryota</taxon>
        <taxon>Metazoa</taxon>
        <taxon>Ecdysozoa</taxon>
        <taxon>Nematoda</taxon>
        <taxon>Chromadorea</taxon>
        <taxon>Rhabditida</taxon>
        <taxon>Rhabditina</taxon>
        <taxon>Rhabditomorpha</taxon>
        <taxon>Strongyloidea</taxon>
        <taxon>Metastrongylidae</taxon>
        <taxon>Parelaphostrongylus</taxon>
    </lineage>
</organism>
<dbReference type="SUPFAM" id="SSF47862">
    <property type="entry name" value="Saposin"/>
    <property type="match status" value="1"/>
</dbReference>
<dbReference type="Proteomes" id="UP001196413">
    <property type="component" value="Unassembled WGS sequence"/>
</dbReference>
<evidence type="ECO:0000313" key="4">
    <source>
        <dbReference type="EMBL" id="KAJ1351383.1"/>
    </source>
</evidence>
<reference evidence="4" key="1">
    <citation type="submission" date="2021-06" db="EMBL/GenBank/DDBJ databases">
        <title>Parelaphostrongylus tenuis whole genome reference sequence.</title>
        <authorList>
            <person name="Garwood T.J."/>
            <person name="Larsen P.A."/>
            <person name="Fountain-Jones N.M."/>
            <person name="Garbe J.R."/>
            <person name="Macchietto M.G."/>
            <person name="Kania S.A."/>
            <person name="Gerhold R.W."/>
            <person name="Richards J.E."/>
            <person name="Wolf T.M."/>
        </authorList>
    </citation>
    <scope>NUCLEOTIDE SEQUENCE</scope>
    <source>
        <strain evidence="4">MNPRO001-30</strain>
        <tissue evidence="4">Meninges</tissue>
    </source>
</reference>
<comment type="caution">
    <text evidence="4">The sequence shown here is derived from an EMBL/GenBank/DDBJ whole genome shotgun (WGS) entry which is preliminary data.</text>
</comment>
<dbReference type="InterPro" id="IPR008139">
    <property type="entry name" value="SaposinB_dom"/>
</dbReference>